<dbReference type="EMBL" id="JAFBCY010000002">
    <property type="protein sequence ID" value="MBM7851054.1"/>
    <property type="molecule type" value="Genomic_DNA"/>
</dbReference>
<dbReference type="EMBL" id="BSFF01000001">
    <property type="protein sequence ID" value="GLK54112.1"/>
    <property type="molecule type" value="Genomic_DNA"/>
</dbReference>
<proteinExistence type="inferred from homology"/>
<dbReference type="PANTHER" id="PTHR11117">
    <property type="entry name" value="SUCCINYL-COA LIGASE SUBUNIT ALPHA"/>
    <property type="match status" value="1"/>
</dbReference>
<dbReference type="InterPro" id="IPR033847">
    <property type="entry name" value="Citrt_syn/SCS-alpha_CS"/>
</dbReference>
<comment type="caution">
    <text evidence="9">The sequence shown here is derived from an EMBL/GenBank/DDBJ whole genome shotgun (WGS) entry which is preliminary data.</text>
</comment>
<dbReference type="InterPro" id="IPR005811">
    <property type="entry name" value="SUCC_ACL_C"/>
</dbReference>
<dbReference type="SMART" id="SM00881">
    <property type="entry name" value="CoA_binding"/>
    <property type="match status" value="1"/>
</dbReference>
<dbReference type="SUPFAM" id="SSF51735">
    <property type="entry name" value="NAD(P)-binding Rossmann-fold domains"/>
    <property type="match status" value="1"/>
</dbReference>
<reference evidence="9" key="3">
    <citation type="submission" date="2023-01" db="EMBL/GenBank/DDBJ databases">
        <authorList>
            <person name="Sun Q."/>
            <person name="Evtushenko L."/>
        </authorList>
    </citation>
    <scope>NUCLEOTIDE SEQUENCE</scope>
    <source>
        <strain evidence="9">VKM B-1606</strain>
    </source>
</reference>
<protein>
    <recommendedName>
        <fullName evidence="5">Succinate--CoA ligase [ADP-forming] subunit alpha</fullName>
        <ecNumber evidence="5">6.2.1.5</ecNumber>
    </recommendedName>
    <alternativeName>
        <fullName evidence="5">Succinyl-CoA synthetase subunit alpha</fullName>
        <shortName evidence="5">SCS-alpha</shortName>
    </alternativeName>
</protein>
<evidence type="ECO:0000256" key="3">
    <source>
        <dbReference type="ARBA" id="ARBA00022741"/>
    </source>
</evidence>
<comment type="pathway">
    <text evidence="5">Carbohydrate metabolism; tricarboxylic acid cycle; succinate from succinyl-CoA (ligase route): step 1/1.</text>
</comment>
<gene>
    <name evidence="5" type="primary">sucD</name>
    <name evidence="9" type="ORF">GCM10008170_01310</name>
    <name evidence="10" type="ORF">JOD31_001279</name>
</gene>
<feature type="binding site" evidence="5">
    <location>
        <position position="163"/>
    </location>
    <ligand>
        <name>substrate</name>
        <note>ligand shared with subunit beta</note>
    </ligand>
</feature>
<dbReference type="GO" id="GO:0009361">
    <property type="term" value="C:succinate-CoA ligase complex (ADP-forming)"/>
    <property type="evidence" value="ECO:0007669"/>
    <property type="project" value="TreeGrafter"/>
</dbReference>
<dbReference type="GO" id="GO:0004776">
    <property type="term" value="F:succinate-CoA ligase (GDP-forming) activity"/>
    <property type="evidence" value="ECO:0007669"/>
    <property type="project" value="TreeGrafter"/>
</dbReference>
<keyword evidence="2 5" id="KW-0436">Ligase</keyword>
<dbReference type="Proteomes" id="UP000758856">
    <property type="component" value="Unassembled WGS sequence"/>
</dbReference>
<evidence type="ECO:0000256" key="5">
    <source>
        <dbReference type="HAMAP-Rule" id="MF_01988"/>
    </source>
</evidence>
<dbReference type="PROSITE" id="PS01216">
    <property type="entry name" value="SUCCINYL_COA_LIG_1"/>
    <property type="match status" value="1"/>
</dbReference>
<name>A0A9W6IR27_9HYPH</name>
<comment type="catalytic activity">
    <reaction evidence="5">
        <text>succinate + ATP + CoA = succinyl-CoA + ADP + phosphate</text>
        <dbReference type="Rhea" id="RHEA:17661"/>
        <dbReference type="ChEBI" id="CHEBI:30031"/>
        <dbReference type="ChEBI" id="CHEBI:30616"/>
        <dbReference type="ChEBI" id="CHEBI:43474"/>
        <dbReference type="ChEBI" id="CHEBI:57287"/>
        <dbReference type="ChEBI" id="CHEBI:57292"/>
        <dbReference type="ChEBI" id="CHEBI:456216"/>
        <dbReference type="EC" id="6.2.1.5"/>
    </reaction>
</comment>
<evidence type="ECO:0000313" key="10">
    <source>
        <dbReference type="EMBL" id="MBM7851054.1"/>
    </source>
</evidence>
<dbReference type="InterPro" id="IPR016102">
    <property type="entry name" value="Succinyl-CoA_synth-like"/>
</dbReference>
<feature type="active site" description="Tele-phosphohistidine intermediate" evidence="5 6">
    <location>
        <position position="251"/>
    </location>
</feature>
<dbReference type="PROSITE" id="PS00399">
    <property type="entry name" value="SUCCINYL_COA_LIG_2"/>
    <property type="match status" value="1"/>
</dbReference>
<evidence type="ECO:0000256" key="7">
    <source>
        <dbReference type="RuleBase" id="RU000677"/>
    </source>
</evidence>
<dbReference type="InterPro" id="IPR036291">
    <property type="entry name" value="NAD(P)-bd_dom_sf"/>
</dbReference>
<feature type="binding site" evidence="5">
    <location>
        <begin position="96"/>
        <end position="98"/>
    </location>
    <ligand>
        <name>CoA</name>
        <dbReference type="ChEBI" id="CHEBI:57287"/>
    </ligand>
</feature>
<feature type="binding site" evidence="5">
    <location>
        <begin position="17"/>
        <end position="20"/>
    </location>
    <ligand>
        <name>CoA</name>
        <dbReference type="ChEBI" id="CHEBI:57287"/>
    </ligand>
</feature>
<feature type="binding site" evidence="5">
    <location>
        <position position="43"/>
    </location>
    <ligand>
        <name>CoA</name>
        <dbReference type="ChEBI" id="CHEBI:57287"/>
    </ligand>
</feature>
<reference evidence="10 11" key="2">
    <citation type="submission" date="2021-01" db="EMBL/GenBank/DDBJ databases">
        <title>Genomic Encyclopedia of Type Strains, Phase IV (KMG-IV): sequencing the most valuable type-strain genomes for metagenomic binning, comparative biology and taxonomic classification.</title>
        <authorList>
            <person name="Goeker M."/>
        </authorList>
    </citation>
    <scope>NUCLEOTIDE SEQUENCE [LARGE SCALE GENOMIC DNA]</scope>
    <source>
        <strain evidence="10 11">DSM 6130</strain>
    </source>
</reference>
<evidence type="ECO:0000256" key="4">
    <source>
        <dbReference type="ARBA" id="ARBA00060724"/>
    </source>
</evidence>
<dbReference type="InterPro" id="IPR017440">
    <property type="entry name" value="Cit_synth/succinyl-CoA_lig_AS"/>
</dbReference>
<dbReference type="AlphaFoldDB" id="A0A9W6IR27"/>
<evidence type="ECO:0000256" key="2">
    <source>
        <dbReference type="ARBA" id="ARBA00022598"/>
    </source>
</evidence>
<dbReference type="HAMAP" id="MF_01988">
    <property type="entry name" value="Succ_CoA_alpha"/>
    <property type="match status" value="1"/>
</dbReference>
<sequence>MSILIDEKTPIIVQGITGDKGTFHAKEMIEYGSNVVGGVTPGKGGKTHLGLPVFNTVKDAVAATGATTSITFVAPPFAADAIMEAADAGLALVCSITDGIPAQDMMRVKRYLRRYPKDKRTMVVGPNCAGIISPGKSMLGIMPGHIYLKGNVGVISRSGTLGYEAASQMMALGIGISTSVGIGGDPINGSSFLDHLALFEQDPETDAVLMIGEIGGPQEAEASAWIKDNMTKPVIGFVAGLTAPKGRRMGHAGAIISAQGDSAAEKAEIMLSYGLTVAPSPGDFGTTVAEVLGKLKNAA</sequence>
<dbReference type="Pfam" id="PF02629">
    <property type="entry name" value="CoA_binding"/>
    <property type="match status" value="1"/>
</dbReference>
<keyword evidence="11" id="KW-1185">Reference proteome</keyword>
<dbReference type="PANTHER" id="PTHR11117:SF2">
    <property type="entry name" value="SUCCINATE--COA LIGASE [ADP_GDP-FORMING] SUBUNIT ALPHA, MITOCHONDRIAL"/>
    <property type="match status" value="1"/>
</dbReference>
<dbReference type="Gene3D" id="3.40.50.261">
    <property type="entry name" value="Succinyl-CoA synthetase domains"/>
    <property type="match status" value="1"/>
</dbReference>
<reference evidence="9" key="1">
    <citation type="journal article" date="2014" name="Int. J. Syst. Evol. Microbiol.">
        <title>Complete genome sequence of Corynebacterium casei LMG S-19264T (=DSM 44701T), isolated from a smear-ripened cheese.</title>
        <authorList>
            <consortium name="US DOE Joint Genome Institute (JGI-PGF)"/>
            <person name="Walter F."/>
            <person name="Albersmeier A."/>
            <person name="Kalinowski J."/>
            <person name="Ruckert C."/>
        </authorList>
    </citation>
    <scope>NUCLEOTIDE SEQUENCE</scope>
    <source>
        <strain evidence="9">VKM B-1606</strain>
    </source>
</reference>
<evidence type="ECO:0000313" key="12">
    <source>
        <dbReference type="Proteomes" id="UP001143400"/>
    </source>
</evidence>
<keyword evidence="1 5" id="KW-0816">Tricarboxylic acid cycle</keyword>
<dbReference type="NCBIfam" id="NF004230">
    <property type="entry name" value="PRK05678.1"/>
    <property type="match status" value="1"/>
</dbReference>
<comment type="function">
    <text evidence="5">Succinyl-CoA synthetase functions in the citric acid cycle (TCA), coupling the hydrolysis of succinyl-CoA to the synthesis of either ATP or GTP and thus represents the only step of substrate-level phosphorylation in the TCA. The alpha subunit of the enzyme binds the substrates coenzyme A and phosphate, while succinate binding and nucleotide specificity is provided by the beta subunit.</text>
</comment>
<dbReference type="PIRSF" id="PIRSF001553">
    <property type="entry name" value="SucCS_alpha"/>
    <property type="match status" value="1"/>
</dbReference>
<dbReference type="FunFam" id="3.40.50.261:FF:000006">
    <property type="entry name" value="Succinate--CoA ligase [ADP-forming] subunit alpha"/>
    <property type="match status" value="1"/>
</dbReference>
<dbReference type="Gene3D" id="3.40.50.720">
    <property type="entry name" value="NAD(P)-binding Rossmann-like Domain"/>
    <property type="match status" value="1"/>
</dbReference>
<dbReference type="RefSeq" id="WP_204949478.1">
    <property type="nucleotide sequence ID" value="NZ_BSFF01000001.1"/>
</dbReference>
<organism evidence="9 12">
    <name type="scientific">Methylopila capsulata</name>
    <dbReference type="NCBI Taxonomy" id="61654"/>
    <lineage>
        <taxon>Bacteria</taxon>
        <taxon>Pseudomonadati</taxon>
        <taxon>Pseudomonadota</taxon>
        <taxon>Alphaproteobacteria</taxon>
        <taxon>Hyphomicrobiales</taxon>
        <taxon>Methylopilaceae</taxon>
        <taxon>Methylopila</taxon>
    </lineage>
</organism>
<feature type="domain" description="CoA-binding" evidence="8">
    <location>
        <begin position="4"/>
        <end position="100"/>
    </location>
</feature>
<dbReference type="Pfam" id="PF00549">
    <property type="entry name" value="Ligase_CoA"/>
    <property type="match status" value="1"/>
</dbReference>
<dbReference type="GO" id="GO:0000166">
    <property type="term" value="F:nucleotide binding"/>
    <property type="evidence" value="ECO:0007669"/>
    <property type="project" value="UniProtKB-KW"/>
</dbReference>
<comment type="subunit">
    <text evidence="5">Heterotetramer of two alpha and two beta subunits.</text>
</comment>
<dbReference type="InterPro" id="IPR005810">
    <property type="entry name" value="CoA_lig_alpha"/>
</dbReference>
<dbReference type="GO" id="GO:0004775">
    <property type="term" value="F:succinate-CoA ligase (ADP-forming) activity"/>
    <property type="evidence" value="ECO:0007669"/>
    <property type="project" value="UniProtKB-UniRule"/>
</dbReference>
<evidence type="ECO:0000259" key="8">
    <source>
        <dbReference type="SMART" id="SM00881"/>
    </source>
</evidence>
<dbReference type="FunFam" id="3.40.50.720:FF:000277">
    <property type="entry name" value="Succinate--CoA ligase [ADP-forming] subunit alpha"/>
    <property type="match status" value="1"/>
</dbReference>
<accession>A0A9W6IR27</accession>
<evidence type="ECO:0000313" key="9">
    <source>
        <dbReference type="EMBL" id="GLK54112.1"/>
    </source>
</evidence>
<dbReference type="NCBIfam" id="TIGR01019">
    <property type="entry name" value="sucCoAalpha"/>
    <property type="match status" value="1"/>
</dbReference>
<dbReference type="InterPro" id="IPR003781">
    <property type="entry name" value="CoA-bd"/>
</dbReference>
<dbReference type="SUPFAM" id="SSF52210">
    <property type="entry name" value="Succinyl-CoA synthetase domains"/>
    <property type="match status" value="1"/>
</dbReference>
<evidence type="ECO:0000256" key="6">
    <source>
        <dbReference type="PIRSR" id="PIRSR001553-1"/>
    </source>
</evidence>
<dbReference type="GO" id="GO:0006099">
    <property type="term" value="P:tricarboxylic acid cycle"/>
    <property type="evidence" value="ECO:0007669"/>
    <property type="project" value="UniProtKB-UniRule"/>
</dbReference>
<keyword evidence="3 5" id="KW-0547">Nucleotide-binding</keyword>
<evidence type="ECO:0000256" key="1">
    <source>
        <dbReference type="ARBA" id="ARBA00022532"/>
    </source>
</evidence>
<dbReference type="PRINTS" id="PR01798">
    <property type="entry name" value="SCOASYNTHASE"/>
</dbReference>
<dbReference type="EC" id="6.2.1.5" evidence="5"/>
<dbReference type="Proteomes" id="UP001143400">
    <property type="component" value="Unassembled WGS sequence"/>
</dbReference>
<comment type="catalytic activity">
    <reaction evidence="5">
        <text>GTP + succinate + CoA = succinyl-CoA + GDP + phosphate</text>
        <dbReference type="Rhea" id="RHEA:22120"/>
        <dbReference type="ChEBI" id="CHEBI:30031"/>
        <dbReference type="ChEBI" id="CHEBI:37565"/>
        <dbReference type="ChEBI" id="CHEBI:43474"/>
        <dbReference type="ChEBI" id="CHEBI:57287"/>
        <dbReference type="ChEBI" id="CHEBI:57292"/>
        <dbReference type="ChEBI" id="CHEBI:58189"/>
    </reaction>
</comment>
<evidence type="ECO:0000313" key="11">
    <source>
        <dbReference type="Proteomes" id="UP000758856"/>
    </source>
</evidence>
<comment type="similarity">
    <text evidence="4 5 7">Belongs to the succinate/malate CoA ligase alpha subunit family.</text>
</comment>